<reference evidence="1 2" key="1">
    <citation type="submission" date="2018-02" db="EMBL/GenBank/DDBJ databases">
        <title>The genomes of Aspergillus section Nigri reveals drivers in fungal speciation.</title>
        <authorList>
            <consortium name="DOE Joint Genome Institute"/>
            <person name="Vesth T.C."/>
            <person name="Nybo J."/>
            <person name="Theobald S."/>
            <person name="Brandl J."/>
            <person name="Frisvad J.C."/>
            <person name="Nielsen K.F."/>
            <person name="Lyhne E.K."/>
            <person name="Kogle M.E."/>
            <person name="Kuo A."/>
            <person name="Riley R."/>
            <person name="Clum A."/>
            <person name="Nolan M."/>
            <person name="Lipzen A."/>
            <person name="Salamov A."/>
            <person name="Henrissat B."/>
            <person name="Wiebenga A."/>
            <person name="De vries R.P."/>
            <person name="Grigoriev I.V."/>
            <person name="Mortensen U.H."/>
            <person name="Andersen M.R."/>
            <person name="Baker S.E."/>
        </authorList>
    </citation>
    <scope>NUCLEOTIDE SEQUENCE [LARGE SCALE GENOMIC DNA]</scope>
    <source>
        <strain evidence="1 2">CBS 114.80</strain>
    </source>
</reference>
<dbReference type="EMBL" id="KZ825650">
    <property type="protein sequence ID" value="PYI25382.1"/>
    <property type="molecule type" value="Genomic_DNA"/>
</dbReference>
<dbReference type="AlphaFoldDB" id="A0A2V5HRT3"/>
<dbReference type="Proteomes" id="UP000248817">
    <property type="component" value="Unassembled WGS sequence"/>
</dbReference>
<sequence>MSVSFGRKGWNSSHGWGRSKVVAVAEMEGHHSGYPSYSGVEEEEKEVSLKVSLPHVVIAGG</sequence>
<organism evidence="1 2">
    <name type="scientific">Aspergillus indologenus CBS 114.80</name>
    <dbReference type="NCBI Taxonomy" id="1450541"/>
    <lineage>
        <taxon>Eukaryota</taxon>
        <taxon>Fungi</taxon>
        <taxon>Dikarya</taxon>
        <taxon>Ascomycota</taxon>
        <taxon>Pezizomycotina</taxon>
        <taxon>Eurotiomycetes</taxon>
        <taxon>Eurotiomycetidae</taxon>
        <taxon>Eurotiales</taxon>
        <taxon>Aspergillaceae</taxon>
        <taxon>Aspergillus</taxon>
        <taxon>Aspergillus subgen. Circumdati</taxon>
    </lineage>
</organism>
<protein>
    <submittedName>
        <fullName evidence="1">Uncharacterized protein</fullName>
    </submittedName>
</protein>
<evidence type="ECO:0000313" key="2">
    <source>
        <dbReference type="Proteomes" id="UP000248817"/>
    </source>
</evidence>
<proteinExistence type="predicted"/>
<evidence type="ECO:0000313" key="1">
    <source>
        <dbReference type="EMBL" id="PYI25382.1"/>
    </source>
</evidence>
<accession>A0A2V5HRT3</accession>
<gene>
    <name evidence="1" type="ORF">BP00DRAFT_431326</name>
</gene>
<name>A0A2V5HRT3_9EURO</name>
<keyword evidence="2" id="KW-1185">Reference proteome</keyword>